<evidence type="ECO:0000256" key="5">
    <source>
        <dbReference type="ARBA" id="ARBA00022691"/>
    </source>
</evidence>
<dbReference type="GO" id="GO:0009007">
    <property type="term" value="F:site-specific DNA-methyltransferase (adenine-specific) activity"/>
    <property type="evidence" value="ECO:0007669"/>
    <property type="project" value="UniProtKB-EC"/>
</dbReference>
<evidence type="ECO:0000256" key="4">
    <source>
        <dbReference type="ARBA" id="ARBA00022679"/>
    </source>
</evidence>
<protein>
    <recommendedName>
        <fullName evidence="2">site-specific DNA-methyltransferase (adenine-specific)</fullName>
        <ecNumber evidence="2">2.1.1.72</ecNumber>
    </recommendedName>
</protein>
<dbReference type="PROSITE" id="PS00092">
    <property type="entry name" value="N6_MTASE"/>
    <property type="match status" value="1"/>
</dbReference>
<dbReference type="GO" id="GO:0003677">
    <property type="term" value="F:DNA binding"/>
    <property type="evidence" value="ECO:0007669"/>
    <property type="project" value="InterPro"/>
</dbReference>
<keyword evidence="5" id="KW-0949">S-adenosyl-L-methionine</keyword>
<dbReference type="InterPro" id="IPR002295">
    <property type="entry name" value="N4/N6-MTase_EcoPI_Mod-like"/>
</dbReference>
<dbReference type="Proteomes" id="UP000250166">
    <property type="component" value="Unassembled WGS sequence"/>
</dbReference>
<evidence type="ECO:0000256" key="3">
    <source>
        <dbReference type="ARBA" id="ARBA00022603"/>
    </source>
</evidence>
<name>A0A2X3AZL5_9HELI</name>
<dbReference type="GO" id="GO:0032259">
    <property type="term" value="P:methylation"/>
    <property type="evidence" value="ECO:0007669"/>
    <property type="project" value="UniProtKB-KW"/>
</dbReference>
<dbReference type="SUPFAM" id="SSF53335">
    <property type="entry name" value="S-adenosyl-L-methionine-dependent methyltransferases"/>
    <property type="match status" value="1"/>
</dbReference>
<evidence type="ECO:0000256" key="6">
    <source>
        <dbReference type="ARBA" id="ARBA00047942"/>
    </source>
</evidence>
<dbReference type="Gene3D" id="3.40.50.150">
    <property type="entry name" value="Vaccinia Virus protein VP39"/>
    <property type="match status" value="1"/>
</dbReference>
<feature type="domain" description="DNA methylase N-4/N-6" evidence="7">
    <location>
        <begin position="59"/>
        <end position="356"/>
    </location>
</feature>
<dbReference type="RefSeq" id="WP_112058500.1">
    <property type="nucleotide sequence ID" value="NZ_UAWL01000006.1"/>
</dbReference>
<dbReference type="EMBL" id="UAWL01000006">
    <property type="protein sequence ID" value="SQB98368.1"/>
    <property type="molecule type" value="Genomic_DNA"/>
</dbReference>
<dbReference type="EC" id="2.1.1.72" evidence="2"/>
<sequence length="366" mass="41761">MAVSLVFDGKLSVAELENKIDNCQKNKLNLAYSSNKASLYHQDNFLAMSALLKTHSGKIDLVYIDPPFNTGQDFSFYKTRTASISNSKSDELAYSDSFKLDEYLKFMQERLYIIHKLLSDCGTLYLHIDIKMGHYFKLILDEIFGQKNFINEITRVKSNPKNFKRKAFGNIKDIIYVYAKNSGKQIFNDIVIKLSGDELEKLFPKIDEAGERYTTVPCHAPGETIDGDTGKEWHGMLPPRGRHWRSSPIELEALDKQGLIEWSKTGNPRIKKYAKDHKGKKIQDIWSDFKDPQYPKYPTEKNLDMLELIVKQSSNENSIIMDCFCGSGSFLLAGLNHNRSVIGIDSGDRSIEISKENIISELKLFA</sequence>
<dbReference type="Pfam" id="PF01555">
    <property type="entry name" value="N6_N4_Mtase"/>
    <property type="match status" value="1"/>
</dbReference>
<dbReference type="REBASE" id="431786">
    <property type="entry name" value="M.Hfe13102ORF825P"/>
</dbReference>
<comment type="catalytic activity">
    <reaction evidence="6">
        <text>a 2'-deoxyadenosine in DNA + S-adenosyl-L-methionine = an N(6)-methyl-2'-deoxyadenosine in DNA + S-adenosyl-L-homocysteine + H(+)</text>
        <dbReference type="Rhea" id="RHEA:15197"/>
        <dbReference type="Rhea" id="RHEA-COMP:12418"/>
        <dbReference type="Rhea" id="RHEA-COMP:12419"/>
        <dbReference type="ChEBI" id="CHEBI:15378"/>
        <dbReference type="ChEBI" id="CHEBI:57856"/>
        <dbReference type="ChEBI" id="CHEBI:59789"/>
        <dbReference type="ChEBI" id="CHEBI:90615"/>
        <dbReference type="ChEBI" id="CHEBI:90616"/>
        <dbReference type="EC" id="2.1.1.72"/>
    </reaction>
</comment>
<keyword evidence="3" id="KW-0489">Methyltransferase</keyword>
<evidence type="ECO:0000259" key="7">
    <source>
        <dbReference type="Pfam" id="PF01555"/>
    </source>
</evidence>
<evidence type="ECO:0000256" key="1">
    <source>
        <dbReference type="ARBA" id="ARBA00006594"/>
    </source>
</evidence>
<accession>A0A2X3AZL5</accession>
<reference evidence="8 9" key="1">
    <citation type="submission" date="2018-06" db="EMBL/GenBank/DDBJ databases">
        <authorList>
            <consortium name="Pathogen Informatics"/>
            <person name="Doyle S."/>
        </authorList>
    </citation>
    <scope>NUCLEOTIDE SEQUENCE [LARGE SCALE GENOMIC DNA]</scope>
    <source>
        <strain evidence="8 9">NCTC13102</strain>
    </source>
</reference>
<evidence type="ECO:0000313" key="9">
    <source>
        <dbReference type="Proteomes" id="UP000250166"/>
    </source>
</evidence>
<dbReference type="InterPro" id="IPR002052">
    <property type="entry name" value="DNA_methylase_N6_adenine_CS"/>
</dbReference>
<gene>
    <name evidence="8" type="ORF">NCTC13102_00825</name>
</gene>
<keyword evidence="4" id="KW-0808">Transferase</keyword>
<comment type="similarity">
    <text evidence="1">Belongs to the N(4)/N(6)-methyltransferase family.</text>
</comment>
<proteinExistence type="inferred from homology"/>
<evidence type="ECO:0000256" key="2">
    <source>
        <dbReference type="ARBA" id="ARBA00011900"/>
    </source>
</evidence>
<evidence type="ECO:0000313" key="8">
    <source>
        <dbReference type="EMBL" id="SQB98368.1"/>
    </source>
</evidence>
<dbReference type="GO" id="GO:0008170">
    <property type="term" value="F:N-methyltransferase activity"/>
    <property type="evidence" value="ECO:0007669"/>
    <property type="project" value="InterPro"/>
</dbReference>
<dbReference type="AlphaFoldDB" id="A0A2X3AZL5"/>
<dbReference type="InterPro" id="IPR002941">
    <property type="entry name" value="DNA_methylase_N4/N6"/>
</dbReference>
<organism evidence="8 9">
    <name type="scientific">Helicobacter fennelliae</name>
    <dbReference type="NCBI Taxonomy" id="215"/>
    <lineage>
        <taxon>Bacteria</taxon>
        <taxon>Pseudomonadati</taxon>
        <taxon>Campylobacterota</taxon>
        <taxon>Epsilonproteobacteria</taxon>
        <taxon>Campylobacterales</taxon>
        <taxon>Helicobacteraceae</taxon>
        <taxon>Helicobacter</taxon>
    </lineage>
</organism>
<dbReference type="InterPro" id="IPR029063">
    <property type="entry name" value="SAM-dependent_MTases_sf"/>
</dbReference>
<dbReference type="PRINTS" id="PR00506">
    <property type="entry name" value="D21N6MTFRASE"/>
</dbReference>